<dbReference type="PANTHER" id="PTHR47926:SF489">
    <property type="entry name" value="PENTATRICOPEPTIDE REPEAT-CONTAINING PROTEIN"/>
    <property type="match status" value="1"/>
</dbReference>
<dbReference type="Pfam" id="PF20431">
    <property type="entry name" value="E_motif"/>
    <property type="match status" value="1"/>
</dbReference>
<dbReference type="InterPro" id="IPR046848">
    <property type="entry name" value="E_motif"/>
</dbReference>
<comment type="caution">
    <text evidence="2">The sequence shown here is derived from an EMBL/GenBank/DDBJ whole genome shotgun (WGS) entry which is preliminary data.</text>
</comment>
<evidence type="ECO:0000313" key="2">
    <source>
        <dbReference type="EMBL" id="KAL3532390.1"/>
    </source>
</evidence>
<gene>
    <name evidence="2" type="ORF">ACH5RR_005911</name>
</gene>
<accession>A0ABD3AMH6</accession>
<sequence>MGERIANILMHIESSDSSTHSLLANIYASANRWEDVKKVRRKMSAIGFKKSPGCSSIEVDGDVRQCIGGGNLYGFWLLSTPSFAMLSMSSRVVFELLTDRKGTQESCSNQNVVYKNKQIREHAGLSHLNKYRPGWHGDDGAKPDADYVFGICPFIHVGTSL</sequence>
<dbReference type="InterPro" id="IPR002885">
    <property type="entry name" value="PPR_rpt"/>
</dbReference>
<proteinExistence type="predicted"/>
<dbReference type="Proteomes" id="UP001630127">
    <property type="component" value="Unassembled WGS sequence"/>
</dbReference>
<evidence type="ECO:0008006" key="4">
    <source>
        <dbReference type="Google" id="ProtNLM"/>
    </source>
</evidence>
<dbReference type="InterPro" id="IPR046960">
    <property type="entry name" value="PPR_At4g14850-like_plant"/>
</dbReference>
<reference evidence="2 3" key="1">
    <citation type="submission" date="2024-11" db="EMBL/GenBank/DDBJ databases">
        <title>A near-complete genome assembly of Cinchona calisaya.</title>
        <authorList>
            <person name="Lian D.C."/>
            <person name="Zhao X.W."/>
            <person name="Wei L."/>
        </authorList>
    </citation>
    <scope>NUCLEOTIDE SEQUENCE [LARGE SCALE GENOMIC DNA]</scope>
    <source>
        <tissue evidence="2">Nenye</tissue>
    </source>
</reference>
<organism evidence="2 3">
    <name type="scientific">Cinchona calisaya</name>
    <dbReference type="NCBI Taxonomy" id="153742"/>
    <lineage>
        <taxon>Eukaryota</taxon>
        <taxon>Viridiplantae</taxon>
        <taxon>Streptophyta</taxon>
        <taxon>Embryophyta</taxon>
        <taxon>Tracheophyta</taxon>
        <taxon>Spermatophyta</taxon>
        <taxon>Magnoliopsida</taxon>
        <taxon>eudicotyledons</taxon>
        <taxon>Gunneridae</taxon>
        <taxon>Pentapetalae</taxon>
        <taxon>asterids</taxon>
        <taxon>lamiids</taxon>
        <taxon>Gentianales</taxon>
        <taxon>Rubiaceae</taxon>
        <taxon>Cinchonoideae</taxon>
        <taxon>Cinchoneae</taxon>
        <taxon>Cinchona</taxon>
    </lineage>
</organism>
<dbReference type="AlphaFoldDB" id="A0ABD3AMH6"/>
<feature type="repeat" description="PPR" evidence="1">
    <location>
        <begin position="16"/>
        <end position="50"/>
    </location>
</feature>
<evidence type="ECO:0000313" key="3">
    <source>
        <dbReference type="Proteomes" id="UP001630127"/>
    </source>
</evidence>
<dbReference type="PANTHER" id="PTHR47926">
    <property type="entry name" value="PENTATRICOPEPTIDE REPEAT-CONTAINING PROTEIN"/>
    <property type="match status" value="1"/>
</dbReference>
<keyword evidence="3" id="KW-1185">Reference proteome</keyword>
<evidence type="ECO:0000256" key="1">
    <source>
        <dbReference type="PROSITE-ProRule" id="PRU00708"/>
    </source>
</evidence>
<protein>
    <recommendedName>
        <fullName evidence="4">Pentatricopeptide repeat-containing protein</fullName>
    </recommendedName>
</protein>
<dbReference type="PROSITE" id="PS51375">
    <property type="entry name" value="PPR"/>
    <property type="match status" value="1"/>
</dbReference>
<name>A0ABD3AMH6_9GENT</name>
<dbReference type="EMBL" id="JBJUIK010000003">
    <property type="protein sequence ID" value="KAL3532390.1"/>
    <property type="molecule type" value="Genomic_DNA"/>
</dbReference>